<keyword evidence="3" id="KW-1185">Reference proteome</keyword>
<evidence type="ECO:0000313" key="3">
    <source>
        <dbReference type="Proteomes" id="UP000007755"/>
    </source>
</evidence>
<keyword evidence="1" id="KW-0472">Membrane</keyword>
<feature type="transmembrane region" description="Helical" evidence="1">
    <location>
        <begin position="28"/>
        <end position="47"/>
    </location>
</feature>
<organism evidence="3">
    <name type="scientific">Acromyrmex echinatior</name>
    <name type="common">Panamanian leafcutter ant</name>
    <name type="synonym">Acromyrmex octospinosus echinatior</name>
    <dbReference type="NCBI Taxonomy" id="103372"/>
    <lineage>
        <taxon>Eukaryota</taxon>
        <taxon>Metazoa</taxon>
        <taxon>Ecdysozoa</taxon>
        <taxon>Arthropoda</taxon>
        <taxon>Hexapoda</taxon>
        <taxon>Insecta</taxon>
        <taxon>Pterygota</taxon>
        <taxon>Neoptera</taxon>
        <taxon>Endopterygota</taxon>
        <taxon>Hymenoptera</taxon>
        <taxon>Apocrita</taxon>
        <taxon>Aculeata</taxon>
        <taxon>Formicoidea</taxon>
        <taxon>Formicidae</taxon>
        <taxon>Myrmicinae</taxon>
        <taxon>Acromyrmex</taxon>
    </lineage>
</organism>
<dbReference type="InParanoid" id="F4WQ06"/>
<protein>
    <submittedName>
        <fullName evidence="2">Uncharacterized protein</fullName>
    </submittedName>
</protein>
<keyword evidence="1" id="KW-0812">Transmembrane</keyword>
<reference evidence="2" key="1">
    <citation type="submission" date="2011-02" db="EMBL/GenBank/DDBJ databases">
        <title>The genome of the leaf-cutting ant Acromyrmex echinatior suggests key adaptations to social evolution and fungus farming.</title>
        <authorList>
            <person name="Nygaard S."/>
            <person name="Zhang G."/>
        </authorList>
    </citation>
    <scope>NUCLEOTIDE SEQUENCE</scope>
</reference>
<keyword evidence="1" id="KW-1133">Transmembrane helix</keyword>
<gene>
    <name evidence="2" type="ORF">G5I_07942</name>
</gene>
<evidence type="ECO:0000313" key="2">
    <source>
        <dbReference type="EMBL" id="EGI63704.1"/>
    </source>
</evidence>
<proteinExistence type="predicted"/>
<dbReference type="AlphaFoldDB" id="F4WQ06"/>
<evidence type="ECO:0000256" key="1">
    <source>
        <dbReference type="SAM" id="Phobius"/>
    </source>
</evidence>
<name>F4WQ06_ACREC</name>
<dbReference type="Proteomes" id="UP000007755">
    <property type="component" value="Unassembled WGS sequence"/>
</dbReference>
<dbReference type="EMBL" id="GL888262">
    <property type="protein sequence ID" value="EGI63704.1"/>
    <property type="molecule type" value="Genomic_DNA"/>
</dbReference>
<sequence length="313" mass="36486">MQKRDATKEKLARLVGNAWNVRTRSRTIFCECVCVYTYLYVCMFASGKHCALRKSKRRATEAILITRVPRESSVMNLKSQDCTRLAQPHTSFEIVNKRNKAPHLMHGWRVMCPRPDEECQHNDMRYALHVFLIPQLGSHVNHPKAIVNKQTVVKLVSYYAFITDKYEDERDDRLEPRENVAEKEFFRTFLSDFFLERDGRPIEWDIGNFIHGCQQRRTKLEHRTSRRFSNGGCKPCISFFPFNKGMRNDLGKAGRPKKILTFETCAFDVLIQTKLILSSSQNPHLDFARDADGREIIDEYQPHVNQADNAPNE</sequence>
<accession>F4WQ06</accession>